<proteinExistence type="predicted"/>
<evidence type="ECO:0000313" key="3">
    <source>
        <dbReference type="Proteomes" id="UP000230790"/>
    </source>
</evidence>
<dbReference type="SUPFAM" id="SSF51338">
    <property type="entry name" value="Composite domain of metallo-dependent hydrolases"/>
    <property type="match status" value="1"/>
</dbReference>
<sequence>MNLLLTNARVYTVNPRQPRASAIAIAGNRILAVGSDEDIEAIRLPDMQRLNMHGAFVLPGLIDAHLHLEHTGFAMQRVNVDAAPSVEEAARRVRDRAAHTPAGEWIQGWGWQQALWGDPFPTAAQLDAATQAHPVALRAKSGHALWVNSLALHLAGVTRDTPDPAGGEIVRDAQGEPSGVLLESAMALVARVIPPPTPQQEEEATLAAMRAMNVAGLTGVHCMDGAGGIGTFNTYQRLRERGRSTLRICKQLPVEDLDAVIAAGLRSGFGDAWLRIGGIKIFADGALGPRTAWMIEPYEGEPDNYGIAVCDPEQLVAWVTKAHAHGLSVTTHAIGDRANRAVLDAYARVRQGDRPPSPIRRPLRDRIEHAQVLHPDDVARFGQLGVIASVQPIHATQDMFMVDRYWGRRGRYAYAFRDLLSGGARLALGSDSPVETFDPLVGIHAAVTRQRKDGAPTGGWYADQRLTVEEAIYGYTMGAAYAGYGEHELGSIEPGKLADLTVLSHDLTAIVPDEILHVKVERVMVDGEFVV</sequence>
<dbReference type="Gene3D" id="3.10.310.70">
    <property type="match status" value="1"/>
</dbReference>
<dbReference type="SUPFAM" id="SSF51556">
    <property type="entry name" value="Metallo-dependent hydrolases"/>
    <property type="match status" value="1"/>
</dbReference>
<dbReference type="Proteomes" id="UP000230790">
    <property type="component" value="Unassembled WGS sequence"/>
</dbReference>
<dbReference type="Gene3D" id="2.30.40.10">
    <property type="entry name" value="Urease, subunit C, domain 1"/>
    <property type="match status" value="1"/>
</dbReference>
<keyword evidence="2" id="KW-0378">Hydrolase</keyword>
<accession>A0A2M8QAW6</accession>
<evidence type="ECO:0000313" key="2">
    <source>
        <dbReference type="EMBL" id="PJF46942.1"/>
    </source>
</evidence>
<evidence type="ECO:0000259" key="1">
    <source>
        <dbReference type="Pfam" id="PF07969"/>
    </source>
</evidence>
<dbReference type="InterPro" id="IPR013108">
    <property type="entry name" value="Amidohydro_3"/>
</dbReference>
<name>A0A2M8QAW6_9CHLR</name>
<dbReference type="PANTHER" id="PTHR22642">
    <property type="entry name" value="IMIDAZOLONEPROPIONASE"/>
    <property type="match status" value="1"/>
</dbReference>
<organism evidence="2 3">
    <name type="scientific">Candidatus Thermofonsia Clade 3 bacterium</name>
    <dbReference type="NCBI Taxonomy" id="2364212"/>
    <lineage>
        <taxon>Bacteria</taxon>
        <taxon>Bacillati</taxon>
        <taxon>Chloroflexota</taxon>
        <taxon>Candidatus Thermofontia</taxon>
        <taxon>Candidatus Thermofonsia Clade 3</taxon>
    </lineage>
</organism>
<dbReference type="InterPro" id="IPR011059">
    <property type="entry name" value="Metal-dep_hydrolase_composite"/>
</dbReference>
<dbReference type="AlphaFoldDB" id="A0A2M8QAW6"/>
<gene>
    <name evidence="2" type="ORF">CUN48_11160</name>
</gene>
<comment type="caution">
    <text evidence="2">The sequence shown here is derived from an EMBL/GenBank/DDBJ whole genome shotgun (WGS) entry which is preliminary data.</text>
</comment>
<dbReference type="InterPro" id="IPR033932">
    <property type="entry name" value="YtcJ-like"/>
</dbReference>
<dbReference type="Gene3D" id="3.20.20.140">
    <property type="entry name" value="Metal-dependent hydrolases"/>
    <property type="match status" value="1"/>
</dbReference>
<dbReference type="GO" id="GO:0016810">
    <property type="term" value="F:hydrolase activity, acting on carbon-nitrogen (but not peptide) bonds"/>
    <property type="evidence" value="ECO:0007669"/>
    <property type="project" value="InterPro"/>
</dbReference>
<dbReference type="Pfam" id="PF07969">
    <property type="entry name" value="Amidohydro_3"/>
    <property type="match status" value="1"/>
</dbReference>
<feature type="domain" description="Amidohydrolase 3" evidence="1">
    <location>
        <begin position="53"/>
        <end position="531"/>
    </location>
</feature>
<protein>
    <submittedName>
        <fullName evidence="2">Amidohydrolase</fullName>
    </submittedName>
</protein>
<reference evidence="2 3" key="1">
    <citation type="submission" date="2017-11" db="EMBL/GenBank/DDBJ databases">
        <title>Evolution of Phototrophy in the Chloroflexi Phylum Driven by Horizontal Gene Transfer.</title>
        <authorList>
            <person name="Ward L.M."/>
            <person name="Hemp J."/>
            <person name="Shih P.M."/>
            <person name="Mcglynn S.E."/>
            <person name="Fischer W."/>
        </authorList>
    </citation>
    <scope>NUCLEOTIDE SEQUENCE [LARGE SCALE GENOMIC DNA]</scope>
    <source>
        <strain evidence="2">JP3_7</strain>
    </source>
</reference>
<dbReference type="CDD" id="cd01300">
    <property type="entry name" value="YtcJ_like"/>
    <property type="match status" value="1"/>
</dbReference>
<dbReference type="InterPro" id="IPR032466">
    <property type="entry name" value="Metal_Hydrolase"/>
</dbReference>
<dbReference type="PANTHER" id="PTHR22642:SF2">
    <property type="entry name" value="PROTEIN LONG AFTER FAR-RED 3"/>
    <property type="match status" value="1"/>
</dbReference>
<dbReference type="EMBL" id="PGTN01000079">
    <property type="protein sequence ID" value="PJF46942.1"/>
    <property type="molecule type" value="Genomic_DNA"/>
</dbReference>